<dbReference type="CDD" id="cd15565">
    <property type="entry name" value="PHD2_NSD"/>
    <property type="match status" value="1"/>
</dbReference>
<accession>A0AAV1U477</accession>
<evidence type="ECO:0000256" key="3">
    <source>
        <dbReference type="ARBA" id="ARBA00022833"/>
    </source>
</evidence>
<dbReference type="PROSITE" id="PS50016">
    <property type="entry name" value="ZF_PHD_2"/>
    <property type="match status" value="1"/>
</dbReference>
<feature type="region of interest" description="Disordered" evidence="5">
    <location>
        <begin position="262"/>
        <end position="287"/>
    </location>
</feature>
<dbReference type="Pfam" id="PF22908">
    <property type="entry name" value="PHD_NSD"/>
    <property type="match status" value="1"/>
</dbReference>
<proteinExistence type="predicted"/>
<reference evidence="7" key="1">
    <citation type="submission" date="2024-01" db="EMBL/GenBank/DDBJ databases">
        <authorList>
            <person name="Webb A."/>
        </authorList>
    </citation>
    <scope>NUCLEOTIDE SEQUENCE</scope>
    <source>
        <strain evidence="7">Pm1</strain>
    </source>
</reference>
<keyword evidence="2 4" id="KW-0863">Zinc-finger</keyword>
<dbReference type="InterPro" id="IPR011011">
    <property type="entry name" value="Znf_FYVE_PHD"/>
</dbReference>
<protein>
    <recommendedName>
        <fullName evidence="6">PHD-type domain-containing protein</fullName>
    </recommendedName>
</protein>
<dbReference type="GO" id="GO:0008270">
    <property type="term" value="F:zinc ion binding"/>
    <property type="evidence" value="ECO:0007669"/>
    <property type="project" value="UniProtKB-KW"/>
</dbReference>
<dbReference type="SUPFAM" id="SSF57903">
    <property type="entry name" value="FYVE/PHD zinc finger"/>
    <property type="match status" value="1"/>
</dbReference>
<evidence type="ECO:0000313" key="8">
    <source>
        <dbReference type="Proteomes" id="UP001162060"/>
    </source>
</evidence>
<gene>
    <name evidence="7" type="ORF">PM001_LOCUS13288</name>
</gene>
<feature type="region of interest" description="Disordered" evidence="5">
    <location>
        <begin position="582"/>
        <end position="652"/>
    </location>
</feature>
<organism evidence="7 8">
    <name type="scientific">Peronospora matthiolae</name>
    <dbReference type="NCBI Taxonomy" id="2874970"/>
    <lineage>
        <taxon>Eukaryota</taxon>
        <taxon>Sar</taxon>
        <taxon>Stramenopiles</taxon>
        <taxon>Oomycota</taxon>
        <taxon>Peronosporomycetes</taxon>
        <taxon>Peronosporales</taxon>
        <taxon>Peronosporaceae</taxon>
        <taxon>Peronospora</taxon>
    </lineage>
</organism>
<evidence type="ECO:0000313" key="7">
    <source>
        <dbReference type="EMBL" id="CAK7928138.1"/>
    </source>
</evidence>
<keyword evidence="3" id="KW-0862">Zinc</keyword>
<feature type="compositionally biased region" description="Polar residues" evidence="5">
    <location>
        <begin position="626"/>
        <end position="650"/>
    </location>
</feature>
<feature type="compositionally biased region" description="Low complexity" evidence="5">
    <location>
        <begin position="266"/>
        <end position="286"/>
    </location>
</feature>
<feature type="region of interest" description="Disordered" evidence="5">
    <location>
        <begin position="82"/>
        <end position="105"/>
    </location>
</feature>
<feature type="compositionally biased region" description="Polar residues" evidence="5">
    <location>
        <begin position="593"/>
        <end position="615"/>
    </location>
</feature>
<evidence type="ECO:0000256" key="5">
    <source>
        <dbReference type="SAM" id="MobiDB-lite"/>
    </source>
</evidence>
<dbReference type="InterPro" id="IPR013083">
    <property type="entry name" value="Znf_RING/FYVE/PHD"/>
</dbReference>
<evidence type="ECO:0000259" key="6">
    <source>
        <dbReference type="PROSITE" id="PS50016"/>
    </source>
</evidence>
<sequence length="973" mass="105295">MTDSTPRSCPVCLQAFAPSANASSFALHVVSCSSSPPSSPSSPSSSSTTASHCTRCLHVYAANALAHEKFFHEHECARVNASGPAETDDCDVSPDATRSPKRPRHDRRASLVSLFPFTCFLCGTSGRGLLHCRGSCARAAHEKCVNQLQPPPLGAVATAGDTAADQWTCAQCVRGVHNCRRCGFLGHEANGMRKCAVRDCGLHFHAHCRRPQTTPGEKQTLESAFVCPRHTCATCGGLETDMKLCRSCSVCSYMTHLCCPRRGGRNSRSNNSSSSLSLTSSSSSSLEPALSQNLFECPRHDKDRTKSMATVLKSRDASNSLRMRLAVGDAVLVLEFDNALLPSSVKTAAPDTANYWGVVISAEETEPRGCGNQLLNVRMFADDKVLVVPNQYALRTATAADFARSMDFVRHCLQRHAMVELQLRHMEAGNVDDDEAKRIVQVSNAAFAACLKALEVTPAQATSDAEQGLLLWRRFQSLAELRQYDGLGDAAPAYLYIDTRGSRLKQHTPSSVKANGVEIGLDRDMSVRGDAGPHTGGAAINGVSSGMLYLRRPQNAGRSPREAEANQATDAMLSGTHLIQLLPGGSPLEQRHTNTLGPALTTTQDAQPENRSRSWAQARLDAALSPSASAQMTTTHGSAAGSDVNSNKFTTDSEKCAGSVKRQKLHAQKSARFGAADCASIDVQRIRSGGTLNSSSTSATTHISPVASNVRTLRPQIRKLLIRKQKLLAETPPPVIEELERAALCYLEEADGSTPVPTWIPTDADAFPWAARATSFRPAFYRPTVMLGHDSLHRSGFDDVSRLLVSQDKRSIKCFVQIIETDAPMPGCSDLGKESSSVSPGFVLLDLLTLRSFHDLESVVRARLVEGLAQHSHYTREHLGTNVHRAQRLVEQQCHKKTRDQPPISITYCNTKGVSHHVDLQKISSKPSPKVTREWLGFCANVRHVSVVITMPSVACSIRPPITTTLQQSAVAK</sequence>
<feature type="domain" description="PHD-type" evidence="6">
    <location>
        <begin position="116"/>
        <end position="175"/>
    </location>
</feature>
<dbReference type="InterPro" id="IPR019787">
    <property type="entry name" value="Znf_PHD-finger"/>
</dbReference>
<dbReference type="InterPro" id="IPR001965">
    <property type="entry name" value="Znf_PHD"/>
</dbReference>
<dbReference type="Proteomes" id="UP001162060">
    <property type="component" value="Unassembled WGS sequence"/>
</dbReference>
<dbReference type="Gene3D" id="3.30.40.10">
    <property type="entry name" value="Zinc/RING finger domain, C3HC4 (zinc finger)"/>
    <property type="match status" value="1"/>
</dbReference>
<dbReference type="EMBL" id="CAKLBY020000119">
    <property type="protein sequence ID" value="CAK7928138.1"/>
    <property type="molecule type" value="Genomic_DNA"/>
</dbReference>
<comment type="caution">
    <text evidence="7">The sequence shown here is derived from an EMBL/GenBank/DDBJ whole genome shotgun (WGS) entry which is preliminary data.</text>
</comment>
<name>A0AAV1U477_9STRA</name>
<evidence type="ECO:0000256" key="2">
    <source>
        <dbReference type="ARBA" id="ARBA00022771"/>
    </source>
</evidence>
<evidence type="ECO:0000256" key="4">
    <source>
        <dbReference type="PROSITE-ProRule" id="PRU00146"/>
    </source>
</evidence>
<dbReference type="SMART" id="SM00249">
    <property type="entry name" value="PHD"/>
    <property type="match status" value="2"/>
</dbReference>
<dbReference type="InterPro" id="IPR055198">
    <property type="entry name" value="NSD_PHD"/>
</dbReference>
<keyword evidence="1" id="KW-0479">Metal-binding</keyword>
<evidence type="ECO:0000256" key="1">
    <source>
        <dbReference type="ARBA" id="ARBA00022723"/>
    </source>
</evidence>
<dbReference type="AlphaFoldDB" id="A0AAV1U477"/>